<evidence type="ECO:0000313" key="2">
    <source>
        <dbReference type="Proteomes" id="UP001608902"/>
    </source>
</evidence>
<organism evidence="1 2">
    <name type="scientific">Gnathostoma spinigerum</name>
    <dbReference type="NCBI Taxonomy" id="75299"/>
    <lineage>
        <taxon>Eukaryota</taxon>
        <taxon>Metazoa</taxon>
        <taxon>Ecdysozoa</taxon>
        <taxon>Nematoda</taxon>
        <taxon>Chromadorea</taxon>
        <taxon>Rhabditida</taxon>
        <taxon>Spirurina</taxon>
        <taxon>Gnathostomatomorpha</taxon>
        <taxon>Gnathostomatoidea</taxon>
        <taxon>Gnathostomatidae</taxon>
        <taxon>Gnathostoma</taxon>
    </lineage>
</organism>
<comment type="caution">
    <text evidence="1">The sequence shown here is derived from an EMBL/GenBank/DDBJ whole genome shotgun (WGS) entry which is preliminary data.</text>
</comment>
<name>A0ABD6ECH2_9BILA</name>
<sequence length="103" mass="11505">MVLASLLTLAVVLSYIFIDELKNLGRALNGSSRLPKPLTSGTPKGMKKTKLRNVPSDIFDTNSIVSAVSTVSPQRFEKIEISDKELYRQIQEKINRMLIANDQ</sequence>
<dbReference type="Proteomes" id="UP001608902">
    <property type="component" value="Unassembled WGS sequence"/>
</dbReference>
<dbReference type="AlphaFoldDB" id="A0ABD6ECH2"/>
<accession>A0ABD6ECH2</accession>
<reference evidence="1 2" key="1">
    <citation type="submission" date="2024-08" db="EMBL/GenBank/DDBJ databases">
        <title>Gnathostoma spinigerum genome.</title>
        <authorList>
            <person name="Gonzalez-Bertolin B."/>
            <person name="Monzon S."/>
            <person name="Zaballos A."/>
            <person name="Jimenez P."/>
            <person name="Dekumyoy P."/>
            <person name="Varona S."/>
            <person name="Cuesta I."/>
            <person name="Sumanam S."/>
            <person name="Adisakwattana P."/>
            <person name="Gasser R.B."/>
            <person name="Hernandez-Gonzalez A."/>
            <person name="Young N.D."/>
            <person name="Perteguer M.J."/>
        </authorList>
    </citation>
    <scope>NUCLEOTIDE SEQUENCE [LARGE SCALE GENOMIC DNA]</scope>
    <source>
        <strain evidence="1">AL3</strain>
        <tissue evidence="1">Liver</tissue>
    </source>
</reference>
<keyword evidence="2" id="KW-1185">Reference proteome</keyword>
<evidence type="ECO:0000313" key="1">
    <source>
        <dbReference type="EMBL" id="MFH4976891.1"/>
    </source>
</evidence>
<proteinExistence type="predicted"/>
<dbReference type="EMBL" id="JBGFUD010001894">
    <property type="protein sequence ID" value="MFH4976891.1"/>
    <property type="molecule type" value="Genomic_DNA"/>
</dbReference>
<protein>
    <submittedName>
        <fullName evidence="1">Uncharacterized protein</fullName>
    </submittedName>
</protein>
<gene>
    <name evidence="1" type="ORF">AB6A40_003600</name>
</gene>